<evidence type="ECO:0000256" key="2">
    <source>
        <dbReference type="ARBA" id="ARBA00004853"/>
    </source>
</evidence>
<evidence type="ECO:0000259" key="11">
    <source>
        <dbReference type="Pfam" id="PF00925"/>
    </source>
</evidence>
<evidence type="ECO:0000313" key="13">
    <source>
        <dbReference type="Proteomes" id="UP001596222"/>
    </source>
</evidence>
<evidence type="ECO:0000256" key="9">
    <source>
        <dbReference type="ARBA" id="ARBA00023134"/>
    </source>
</evidence>
<dbReference type="Proteomes" id="UP001596222">
    <property type="component" value="Unassembled WGS sequence"/>
</dbReference>
<evidence type="ECO:0000256" key="3">
    <source>
        <dbReference type="ARBA" id="ARBA00012762"/>
    </source>
</evidence>
<evidence type="ECO:0000256" key="7">
    <source>
        <dbReference type="ARBA" id="ARBA00022801"/>
    </source>
</evidence>
<evidence type="ECO:0000256" key="1">
    <source>
        <dbReference type="ARBA" id="ARBA00001947"/>
    </source>
</evidence>
<organism evidence="12 13">
    <name type="scientific">Streptomyces aureoversilis</name>
    <dbReference type="NCBI Taxonomy" id="67277"/>
    <lineage>
        <taxon>Bacteria</taxon>
        <taxon>Bacillati</taxon>
        <taxon>Actinomycetota</taxon>
        <taxon>Actinomycetes</taxon>
        <taxon>Kitasatosporales</taxon>
        <taxon>Streptomycetaceae</taxon>
        <taxon>Streptomyces</taxon>
    </lineage>
</organism>
<dbReference type="Gene3D" id="3.40.50.10990">
    <property type="entry name" value="GTP cyclohydrolase II"/>
    <property type="match status" value="1"/>
</dbReference>
<keyword evidence="13" id="KW-1185">Reference proteome</keyword>
<evidence type="ECO:0000256" key="4">
    <source>
        <dbReference type="ARBA" id="ARBA00022619"/>
    </source>
</evidence>
<keyword evidence="5" id="KW-0479">Metal-binding</keyword>
<dbReference type="EMBL" id="JBHSKJ010000017">
    <property type="protein sequence ID" value="MFC5148226.1"/>
    <property type="molecule type" value="Genomic_DNA"/>
</dbReference>
<name>A0ABW0A396_9ACTN</name>
<evidence type="ECO:0000256" key="5">
    <source>
        <dbReference type="ARBA" id="ARBA00022723"/>
    </source>
</evidence>
<dbReference type="CDD" id="cd00641">
    <property type="entry name" value="GTP_cyclohydro2"/>
    <property type="match status" value="1"/>
</dbReference>
<keyword evidence="6" id="KW-0547">Nucleotide-binding</keyword>
<dbReference type="NCBIfam" id="NF001591">
    <property type="entry name" value="PRK00393.1"/>
    <property type="match status" value="1"/>
</dbReference>
<dbReference type="SUPFAM" id="SSF142695">
    <property type="entry name" value="RibA-like"/>
    <property type="match status" value="1"/>
</dbReference>
<dbReference type="GO" id="GO:0003935">
    <property type="term" value="F:GTP cyclohydrolase II activity"/>
    <property type="evidence" value="ECO:0007669"/>
    <property type="project" value="UniProtKB-EC"/>
</dbReference>
<comment type="pathway">
    <text evidence="2">Cofactor biosynthesis; riboflavin biosynthesis; 5-amino-6-(D-ribitylamino)uracil from GTP: step 1/4.</text>
</comment>
<evidence type="ECO:0000256" key="6">
    <source>
        <dbReference type="ARBA" id="ARBA00022741"/>
    </source>
</evidence>
<dbReference type="InterPro" id="IPR032677">
    <property type="entry name" value="GTP_cyclohydro_II"/>
</dbReference>
<keyword evidence="7 12" id="KW-0378">Hydrolase</keyword>
<dbReference type="EC" id="3.5.4.25" evidence="3"/>
<proteinExistence type="predicted"/>
<dbReference type="RefSeq" id="WP_382047212.1">
    <property type="nucleotide sequence ID" value="NZ_JBHSKJ010000017.1"/>
</dbReference>
<comment type="cofactor">
    <cofactor evidence="1">
        <name>Zn(2+)</name>
        <dbReference type="ChEBI" id="CHEBI:29105"/>
    </cofactor>
</comment>
<comment type="caution">
    <text evidence="12">The sequence shown here is derived from an EMBL/GenBank/DDBJ whole genome shotgun (WGS) entry which is preliminary data.</text>
</comment>
<dbReference type="InterPro" id="IPR036144">
    <property type="entry name" value="RibA-like_sf"/>
</dbReference>
<dbReference type="InterPro" id="IPR000926">
    <property type="entry name" value="RibA"/>
</dbReference>
<keyword evidence="9" id="KW-0342">GTP-binding</keyword>
<accession>A0ABW0A396</accession>
<sequence length="222" mass="24113">MASERPGHFPDERGGATVRRTVVVPLDIGIGRPVEATVTSFDALSHSGEHVLIGMGTPGDIPLVRVHSECLTGDVFGSLRCDCGPQLREAQRRIHERGGALVYLRQEGRGIGLYNKIDTYALQDTGMDTFEANTALGFAPDARDYAVAAQMLQAAGIHRIDLLTNNSDKSEQLRRNGIEVVHEIPTETHANPHNIRYLAAKSTVTRHGLTLDAGRDVKEALS</sequence>
<gene>
    <name evidence="12" type="primary">ribA</name>
    <name evidence="12" type="ORF">ACFPP6_26500</name>
</gene>
<evidence type="ECO:0000256" key="10">
    <source>
        <dbReference type="ARBA" id="ARBA00049295"/>
    </source>
</evidence>
<comment type="catalytic activity">
    <reaction evidence="10">
        <text>GTP + 4 H2O = 2,5-diamino-6-hydroxy-4-(5-phosphoribosylamino)-pyrimidine + formate + 2 phosphate + 3 H(+)</text>
        <dbReference type="Rhea" id="RHEA:23704"/>
        <dbReference type="ChEBI" id="CHEBI:15377"/>
        <dbReference type="ChEBI" id="CHEBI:15378"/>
        <dbReference type="ChEBI" id="CHEBI:15740"/>
        <dbReference type="ChEBI" id="CHEBI:37565"/>
        <dbReference type="ChEBI" id="CHEBI:43474"/>
        <dbReference type="ChEBI" id="CHEBI:58614"/>
        <dbReference type="EC" id="3.5.4.25"/>
    </reaction>
</comment>
<dbReference type="PANTHER" id="PTHR21327">
    <property type="entry name" value="GTP CYCLOHYDROLASE II-RELATED"/>
    <property type="match status" value="1"/>
</dbReference>
<feature type="domain" description="GTP cyclohydrolase II" evidence="11">
    <location>
        <begin position="36"/>
        <end position="185"/>
    </location>
</feature>
<protein>
    <recommendedName>
        <fullName evidence="3">GTP cyclohydrolase II</fullName>
        <ecNumber evidence="3">3.5.4.25</ecNumber>
    </recommendedName>
</protein>
<reference evidence="13" key="1">
    <citation type="journal article" date="2019" name="Int. J. Syst. Evol. Microbiol.">
        <title>The Global Catalogue of Microorganisms (GCM) 10K type strain sequencing project: providing services to taxonomists for standard genome sequencing and annotation.</title>
        <authorList>
            <consortium name="The Broad Institute Genomics Platform"/>
            <consortium name="The Broad Institute Genome Sequencing Center for Infectious Disease"/>
            <person name="Wu L."/>
            <person name="Ma J."/>
        </authorList>
    </citation>
    <scope>NUCLEOTIDE SEQUENCE [LARGE SCALE GENOMIC DNA]</scope>
    <source>
        <strain evidence="13">CGMCC 4.1641</strain>
    </source>
</reference>
<keyword evidence="4" id="KW-0686">Riboflavin biosynthesis</keyword>
<keyword evidence="8" id="KW-0862">Zinc</keyword>
<dbReference type="PANTHER" id="PTHR21327:SF18">
    <property type="entry name" value="3,4-DIHYDROXY-2-BUTANONE 4-PHOSPHATE SYNTHASE"/>
    <property type="match status" value="1"/>
</dbReference>
<dbReference type="Pfam" id="PF00925">
    <property type="entry name" value="GTP_cyclohydro2"/>
    <property type="match status" value="1"/>
</dbReference>
<evidence type="ECO:0000256" key="8">
    <source>
        <dbReference type="ARBA" id="ARBA00022833"/>
    </source>
</evidence>
<evidence type="ECO:0000313" key="12">
    <source>
        <dbReference type="EMBL" id="MFC5148226.1"/>
    </source>
</evidence>